<dbReference type="InterPro" id="IPR005288">
    <property type="entry name" value="NadB"/>
</dbReference>
<dbReference type="InterPro" id="IPR037099">
    <property type="entry name" value="Fum_R/Succ_DH_flav-like_C_sf"/>
</dbReference>
<comment type="function">
    <text evidence="13">Catalyzes the oxidation of L-aspartate to iminoaspartate.</text>
</comment>
<reference evidence="16 17" key="1">
    <citation type="submission" date="2019-12" db="EMBL/GenBank/DDBJ databases">
        <title>Defluviitalea raffinosedens, isolated from a biogas fermenter, genome sequencing and characterization.</title>
        <authorList>
            <person name="Rettenmaier R."/>
            <person name="Schneider M."/>
            <person name="Neuhaus K."/>
            <person name="Liebl W."/>
            <person name="Zverlov V."/>
        </authorList>
    </citation>
    <scope>NUCLEOTIDE SEQUENCE [LARGE SCALE GENOMIC DNA]</scope>
    <source>
        <strain evidence="16 17">249c-K6</strain>
    </source>
</reference>
<comment type="cofactor">
    <cofactor evidence="1 13">
        <name>FAD</name>
        <dbReference type="ChEBI" id="CHEBI:57692"/>
    </cofactor>
</comment>
<sequence>MKRRYLANFNLDKIKREYCDVLIIGSGVAGLYTSINIDPKYRVIVLSKDMINENNSNLAQGGIAASISPEDSMLLHFEDTIKAGNNYNDKKSVQILVEEALENVKKLMDMGVEFDKDEKGNIKLTREGGHSKNRIFHYQDRTGKEVMRGLTKEALKRENIIIRGNQLAIDLLTLDFKCLGALVKNGAETYAILSKAVVLATGGIGQVYNYTTNSVIATGDGIAMAYRAGAEIIDMEFVQFHPTVLYSPNDHKRFLISEAVRGEGAVLRNNKKEAFMGKYHKLKDLAPRDIVSRSIFNEMIKENSPYVYLDITHKDADFIKNRFPSIYQVCLSKGIDMTKDYIPVCPAQHYLMGGVRTDYFGRTSIERLYACGETACTKVHGANRLASNSLLEGLVFGKRAAEDINQTINKLKIEEPLIKNDEVYESIDQNEIQEIKTKIRETMGRNAFIVRSREGLNEALHITKKVSERLKNCSEDSKAFYECFNIATVAYLIIQAALSREESIGSHMMINREESKCLIGF</sequence>
<dbReference type="GO" id="GO:0033765">
    <property type="term" value="F:steroid dehydrogenase activity, acting on the CH-CH group of donors"/>
    <property type="evidence" value="ECO:0007669"/>
    <property type="project" value="UniProtKB-ARBA"/>
</dbReference>
<organism evidence="16 17">
    <name type="scientific">Defluviitalea raffinosedens</name>
    <dbReference type="NCBI Taxonomy" id="1450156"/>
    <lineage>
        <taxon>Bacteria</taxon>
        <taxon>Bacillati</taxon>
        <taxon>Bacillota</taxon>
        <taxon>Clostridia</taxon>
        <taxon>Lachnospirales</taxon>
        <taxon>Defluviitaleaceae</taxon>
        <taxon>Defluviitalea</taxon>
    </lineage>
</organism>
<evidence type="ECO:0000259" key="14">
    <source>
        <dbReference type="Pfam" id="PF00890"/>
    </source>
</evidence>
<gene>
    <name evidence="16" type="primary">nadB</name>
    <name evidence="16" type="ORF">GND95_09945</name>
</gene>
<dbReference type="SUPFAM" id="SSF51905">
    <property type="entry name" value="FAD/NAD(P)-binding domain"/>
    <property type="match status" value="1"/>
</dbReference>
<evidence type="ECO:0000256" key="4">
    <source>
        <dbReference type="ARBA" id="ARBA00012173"/>
    </source>
</evidence>
<evidence type="ECO:0000256" key="2">
    <source>
        <dbReference type="ARBA" id="ARBA00004950"/>
    </source>
</evidence>
<feature type="active site" description="Proton acceptor" evidence="12">
    <location>
        <position position="288"/>
    </location>
</feature>
<dbReference type="InterPro" id="IPR027477">
    <property type="entry name" value="Succ_DH/fumarate_Rdtase_cat_sf"/>
</dbReference>
<evidence type="ECO:0000256" key="6">
    <source>
        <dbReference type="ARBA" id="ARBA00022630"/>
    </source>
</evidence>
<comment type="similarity">
    <text evidence="3 13">Belongs to the FAD-dependent oxidoreductase 2 family. NadB subfamily.</text>
</comment>
<comment type="catalytic activity">
    <reaction evidence="10">
        <text>L-aspartate + O2 = iminosuccinate + H2O2</text>
        <dbReference type="Rhea" id="RHEA:25876"/>
        <dbReference type="ChEBI" id="CHEBI:15379"/>
        <dbReference type="ChEBI" id="CHEBI:16240"/>
        <dbReference type="ChEBI" id="CHEBI:29991"/>
        <dbReference type="ChEBI" id="CHEBI:77875"/>
        <dbReference type="EC" id="1.4.3.16"/>
    </reaction>
    <physiologicalReaction direction="left-to-right" evidence="10">
        <dbReference type="Rhea" id="RHEA:25877"/>
    </physiologicalReaction>
</comment>
<keyword evidence="8 13" id="KW-0274">FAD</keyword>
<evidence type="ECO:0000313" key="17">
    <source>
        <dbReference type="Proteomes" id="UP000483018"/>
    </source>
</evidence>
<evidence type="ECO:0000256" key="5">
    <source>
        <dbReference type="ARBA" id="ARBA00021901"/>
    </source>
</evidence>
<dbReference type="Gene3D" id="3.90.700.10">
    <property type="entry name" value="Succinate dehydrogenase/fumarate reductase flavoprotein, catalytic domain"/>
    <property type="match status" value="1"/>
</dbReference>
<dbReference type="GO" id="GO:0005737">
    <property type="term" value="C:cytoplasm"/>
    <property type="evidence" value="ECO:0007669"/>
    <property type="project" value="UniProtKB-SubCell"/>
</dbReference>
<keyword evidence="9 13" id="KW-0560">Oxidoreductase</keyword>
<evidence type="ECO:0000256" key="8">
    <source>
        <dbReference type="ARBA" id="ARBA00022827"/>
    </source>
</evidence>
<dbReference type="InterPro" id="IPR036188">
    <property type="entry name" value="FAD/NAD-bd_sf"/>
</dbReference>
<dbReference type="FunFam" id="3.90.700.10:FF:000002">
    <property type="entry name" value="L-aspartate oxidase"/>
    <property type="match status" value="1"/>
</dbReference>
<dbReference type="SUPFAM" id="SSF46977">
    <property type="entry name" value="Succinate dehydrogenase/fumarate reductase flavoprotein C-terminal domain"/>
    <property type="match status" value="1"/>
</dbReference>
<feature type="domain" description="Fumarate reductase/succinate dehydrogenase flavoprotein-like C-terminal" evidence="15">
    <location>
        <begin position="437"/>
        <end position="508"/>
    </location>
</feature>
<dbReference type="InterPro" id="IPR003953">
    <property type="entry name" value="FAD-dep_OxRdtase_2_FAD-bd"/>
</dbReference>
<dbReference type="RefSeq" id="WP_158740917.1">
    <property type="nucleotide sequence ID" value="NZ_WSLF01000009.1"/>
</dbReference>
<keyword evidence="17" id="KW-1185">Reference proteome</keyword>
<evidence type="ECO:0000256" key="1">
    <source>
        <dbReference type="ARBA" id="ARBA00001974"/>
    </source>
</evidence>
<dbReference type="EC" id="1.4.3.16" evidence="4 11"/>
<evidence type="ECO:0000256" key="7">
    <source>
        <dbReference type="ARBA" id="ARBA00022642"/>
    </source>
</evidence>
<comment type="subcellular location">
    <subcellularLocation>
        <location evidence="13">Cytoplasm</location>
    </subcellularLocation>
</comment>
<evidence type="ECO:0000256" key="13">
    <source>
        <dbReference type="RuleBase" id="RU362049"/>
    </source>
</evidence>
<comment type="pathway">
    <text evidence="2 13">Cofactor biosynthesis; NAD(+) biosynthesis; iminoaspartate from L-aspartate (oxidase route): step 1/1.</text>
</comment>
<comment type="caution">
    <text evidence="16">The sequence shown here is derived from an EMBL/GenBank/DDBJ whole genome shotgun (WGS) entry which is preliminary data.</text>
</comment>
<keyword evidence="7 13" id="KW-0662">Pyridine nucleotide biosynthesis</keyword>
<keyword evidence="6 13" id="KW-0285">Flavoprotein</keyword>
<protein>
    <recommendedName>
        <fullName evidence="5 11">L-aspartate oxidase</fullName>
        <ecNumber evidence="4 11">1.4.3.16</ecNumber>
    </recommendedName>
</protein>
<dbReference type="AlphaFoldDB" id="A0A7C8LIT8"/>
<evidence type="ECO:0000256" key="12">
    <source>
        <dbReference type="PIRSR" id="PIRSR000171-1"/>
    </source>
</evidence>
<dbReference type="Pfam" id="PF02910">
    <property type="entry name" value="Succ_DH_flav_C"/>
    <property type="match status" value="1"/>
</dbReference>
<accession>A0A7C8LIT8</accession>
<feature type="domain" description="FAD-dependent oxidoreductase 2 FAD-binding" evidence="14">
    <location>
        <begin position="20"/>
        <end position="390"/>
    </location>
</feature>
<evidence type="ECO:0000256" key="10">
    <source>
        <dbReference type="ARBA" id="ARBA00048305"/>
    </source>
</evidence>
<dbReference type="OrthoDB" id="9806724at2"/>
<dbReference type="GO" id="GO:0008734">
    <property type="term" value="F:L-aspartate oxidase activity"/>
    <property type="evidence" value="ECO:0007669"/>
    <property type="project" value="UniProtKB-UniRule"/>
</dbReference>
<dbReference type="NCBIfam" id="TIGR00551">
    <property type="entry name" value="nadB"/>
    <property type="match status" value="1"/>
</dbReference>
<dbReference type="Pfam" id="PF00890">
    <property type="entry name" value="FAD_binding_2"/>
    <property type="match status" value="1"/>
</dbReference>
<dbReference type="EMBL" id="WSLF01000009">
    <property type="protein sequence ID" value="KAE9633188.1"/>
    <property type="molecule type" value="Genomic_DNA"/>
</dbReference>
<dbReference type="UniPathway" id="UPA00253">
    <property type="reaction ID" value="UER00326"/>
</dbReference>
<evidence type="ECO:0000256" key="11">
    <source>
        <dbReference type="NCBIfam" id="TIGR00551"/>
    </source>
</evidence>
<proteinExistence type="inferred from homology"/>
<evidence type="ECO:0000313" key="16">
    <source>
        <dbReference type="EMBL" id="KAE9633188.1"/>
    </source>
</evidence>
<dbReference type="SUPFAM" id="SSF56425">
    <property type="entry name" value="Succinate dehydrogenase/fumarate reductase flavoprotein, catalytic domain"/>
    <property type="match status" value="1"/>
</dbReference>
<evidence type="ECO:0000259" key="15">
    <source>
        <dbReference type="Pfam" id="PF02910"/>
    </source>
</evidence>
<dbReference type="PANTHER" id="PTHR42716">
    <property type="entry name" value="L-ASPARTATE OXIDASE"/>
    <property type="match status" value="1"/>
</dbReference>
<dbReference type="GO" id="GO:0034628">
    <property type="term" value="P:'de novo' NAD+ biosynthetic process from L-aspartate"/>
    <property type="evidence" value="ECO:0007669"/>
    <property type="project" value="TreeGrafter"/>
</dbReference>
<dbReference type="NCBIfam" id="NF004820">
    <property type="entry name" value="PRK06175.1"/>
    <property type="match status" value="1"/>
</dbReference>
<dbReference type="PANTHER" id="PTHR42716:SF2">
    <property type="entry name" value="L-ASPARTATE OXIDASE, CHLOROPLASTIC"/>
    <property type="match status" value="1"/>
</dbReference>
<dbReference type="InterPro" id="IPR015939">
    <property type="entry name" value="Fum_Rdtase/Succ_DH_flav-like_C"/>
</dbReference>
<dbReference type="Proteomes" id="UP000483018">
    <property type="component" value="Unassembled WGS sequence"/>
</dbReference>
<dbReference type="Gene3D" id="1.20.58.100">
    <property type="entry name" value="Fumarate reductase/succinate dehydrogenase flavoprotein-like, C-terminal domain"/>
    <property type="match status" value="1"/>
</dbReference>
<dbReference type="Gene3D" id="3.50.50.60">
    <property type="entry name" value="FAD/NAD(P)-binding domain"/>
    <property type="match status" value="1"/>
</dbReference>
<evidence type="ECO:0000256" key="3">
    <source>
        <dbReference type="ARBA" id="ARBA00008562"/>
    </source>
</evidence>
<name>A0A7C8LIT8_9FIRM</name>
<dbReference type="PIRSF" id="PIRSF000171">
    <property type="entry name" value="SDHA_APRA_LASPO"/>
    <property type="match status" value="1"/>
</dbReference>
<evidence type="ECO:0000256" key="9">
    <source>
        <dbReference type="ARBA" id="ARBA00023002"/>
    </source>
</evidence>